<reference evidence="2 3" key="1">
    <citation type="submission" date="2021-03" db="EMBL/GenBank/DDBJ databases">
        <title>novel species isolated from a fishpond in China.</title>
        <authorList>
            <person name="Lu H."/>
            <person name="Cai Z."/>
        </authorList>
    </citation>
    <scope>NUCLEOTIDE SEQUENCE [LARGE SCALE GENOMIC DNA]</scope>
    <source>
        <strain evidence="2 3">Y57</strain>
    </source>
</reference>
<keyword evidence="1" id="KW-1133">Transmembrane helix</keyword>
<keyword evidence="1" id="KW-0472">Membrane</keyword>
<dbReference type="RefSeq" id="WP_206593036.1">
    <property type="nucleotide sequence ID" value="NZ_JAFKCS010000003.1"/>
</dbReference>
<accession>A0ABS3CQ41</accession>
<keyword evidence="1" id="KW-0812">Transmembrane</keyword>
<comment type="caution">
    <text evidence="2">The sequence shown here is derived from an EMBL/GenBank/DDBJ whole genome shotgun (WGS) entry which is preliminary data.</text>
</comment>
<name>A0ABS3CQ41_9ALTE</name>
<protein>
    <submittedName>
        <fullName evidence="2">Uncharacterized protein</fullName>
    </submittedName>
</protein>
<sequence>MTKEQRIKEIEKEFMMLGIIDAIPMVMIGLGLYAKFANDSEPVFAFLKDEAIVNGMFIVSVPVVLWCMFRAVKLASERRQLENTPHK</sequence>
<evidence type="ECO:0000313" key="3">
    <source>
        <dbReference type="Proteomes" id="UP000663992"/>
    </source>
</evidence>
<dbReference type="EMBL" id="JAFKCS010000003">
    <property type="protein sequence ID" value="MBN7819216.1"/>
    <property type="molecule type" value="Genomic_DNA"/>
</dbReference>
<keyword evidence="3" id="KW-1185">Reference proteome</keyword>
<gene>
    <name evidence="2" type="ORF">J0A65_05025</name>
</gene>
<evidence type="ECO:0000256" key="1">
    <source>
        <dbReference type="SAM" id="Phobius"/>
    </source>
</evidence>
<proteinExistence type="predicted"/>
<dbReference type="Proteomes" id="UP000663992">
    <property type="component" value="Unassembled WGS sequence"/>
</dbReference>
<evidence type="ECO:0000313" key="2">
    <source>
        <dbReference type="EMBL" id="MBN7819216.1"/>
    </source>
</evidence>
<feature type="transmembrane region" description="Helical" evidence="1">
    <location>
        <begin position="51"/>
        <end position="69"/>
    </location>
</feature>
<organism evidence="2 3">
    <name type="scientific">Bowmanella yangjiangensis</name>
    <dbReference type="NCBI Taxonomy" id="2811230"/>
    <lineage>
        <taxon>Bacteria</taxon>
        <taxon>Pseudomonadati</taxon>
        <taxon>Pseudomonadota</taxon>
        <taxon>Gammaproteobacteria</taxon>
        <taxon>Alteromonadales</taxon>
        <taxon>Alteromonadaceae</taxon>
        <taxon>Bowmanella</taxon>
    </lineage>
</organism>
<feature type="transmembrane region" description="Helical" evidence="1">
    <location>
        <begin position="14"/>
        <end position="36"/>
    </location>
</feature>